<feature type="transmembrane region" description="Helical" evidence="6">
    <location>
        <begin position="70"/>
        <end position="90"/>
    </location>
</feature>
<reference evidence="7" key="2">
    <citation type="submission" date="2023-02" db="EMBL/GenBank/DDBJ databases">
        <title>A novel hydrolase synthesized by Rhodococcus erythropolis HQ is responsible for the detoxification of Zearalenone.</title>
        <authorList>
            <person name="Hu J."/>
            <person name="Xu J."/>
        </authorList>
    </citation>
    <scope>NUCLEOTIDE SEQUENCE</scope>
    <source>
        <strain evidence="7">HQ</strain>
    </source>
</reference>
<keyword evidence="2" id="KW-1003">Cell membrane</keyword>
<feature type="transmembrane region" description="Helical" evidence="6">
    <location>
        <begin position="40"/>
        <end position="64"/>
    </location>
</feature>
<evidence type="ECO:0000256" key="3">
    <source>
        <dbReference type="ARBA" id="ARBA00022692"/>
    </source>
</evidence>
<evidence type="ECO:0000313" key="8">
    <source>
        <dbReference type="EMBL" id="PCK24639.1"/>
    </source>
</evidence>
<dbReference type="EMBL" id="NOVD01000026">
    <property type="protein sequence ID" value="PCK24639.1"/>
    <property type="molecule type" value="Genomic_DNA"/>
</dbReference>
<protein>
    <submittedName>
        <fullName evidence="8">LysE family translocator</fullName>
    </submittedName>
</protein>
<feature type="transmembrane region" description="Helical" evidence="6">
    <location>
        <begin position="124"/>
        <end position="141"/>
    </location>
</feature>
<keyword evidence="4 6" id="KW-1133">Transmembrane helix</keyword>
<dbReference type="PIRSF" id="PIRSF006324">
    <property type="entry name" value="LeuE"/>
    <property type="match status" value="1"/>
</dbReference>
<dbReference type="RefSeq" id="WP_003941342.1">
    <property type="nucleotide sequence ID" value="NZ_AP023172.1"/>
</dbReference>
<gene>
    <name evidence="8" type="ORF">CHR55_24805</name>
    <name evidence="7" type="ORF">PXH69_27470</name>
</gene>
<reference evidence="8 9" key="1">
    <citation type="submission" date="2017-07" db="EMBL/GenBank/DDBJ databases">
        <title>Draft sequence of Rhodococcus enclensis 23b-28.</title>
        <authorList>
            <person name="Besaury L."/>
            <person name="Sancelme M."/>
            <person name="Amato P."/>
            <person name="Lallement A."/>
            <person name="Delort A.-M."/>
        </authorList>
    </citation>
    <scope>NUCLEOTIDE SEQUENCE [LARGE SCALE GENOMIC DNA]</scope>
    <source>
        <strain evidence="8 9">23b-28</strain>
    </source>
</reference>
<dbReference type="EMBL" id="JARDXE010000021">
    <property type="protein sequence ID" value="MDE8648719.1"/>
    <property type="molecule type" value="Genomic_DNA"/>
</dbReference>
<accession>A0A1C4G0T0</accession>
<name>A0A069JEK4_RHOSG</name>
<dbReference type="Proteomes" id="UP000230886">
    <property type="component" value="Unassembled WGS sequence"/>
</dbReference>
<keyword evidence="5 6" id="KW-0472">Membrane</keyword>
<organism evidence="8 9">
    <name type="scientific">Rhodococcus qingshengii</name>
    <dbReference type="NCBI Taxonomy" id="334542"/>
    <lineage>
        <taxon>Bacteria</taxon>
        <taxon>Bacillati</taxon>
        <taxon>Actinomycetota</taxon>
        <taxon>Actinomycetes</taxon>
        <taxon>Mycobacteriales</taxon>
        <taxon>Nocardiaceae</taxon>
        <taxon>Rhodococcus</taxon>
        <taxon>Rhodococcus erythropolis group</taxon>
    </lineage>
</organism>
<comment type="subcellular location">
    <subcellularLocation>
        <location evidence="1">Cell membrane</location>
        <topology evidence="1">Multi-pass membrane protein</topology>
    </subcellularLocation>
</comment>
<evidence type="ECO:0000256" key="5">
    <source>
        <dbReference type="ARBA" id="ARBA00023136"/>
    </source>
</evidence>
<feature type="transmembrane region" description="Helical" evidence="6">
    <location>
        <begin position="153"/>
        <end position="177"/>
    </location>
</feature>
<dbReference type="PANTHER" id="PTHR30086:SF20">
    <property type="entry name" value="ARGININE EXPORTER PROTEIN ARGO-RELATED"/>
    <property type="match status" value="1"/>
</dbReference>
<dbReference type="InterPro" id="IPR001123">
    <property type="entry name" value="LeuE-type"/>
</dbReference>
<proteinExistence type="predicted"/>
<keyword evidence="3 6" id="KW-0812">Transmembrane</keyword>
<dbReference type="Pfam" id="PF01810">
    <property type="entry name" value="LysE"/>
    <property type="match status" value="1"/>
</dbReference>
<accession>A0A069JEK4</accession>
<comment type="caution">
    <text evidence="8">The sequence shown here is derived from an EMBL/GenBank/DDBJ whole genome shotgun (WGS) entry which is preliminary data.</text>
</comment>
<dbReference type="Proteomes" id="UP001217325">
    <property type="component" value="Unassembled WGS sequence"/>
</dbReference>
<dbReference type="GO" id="GO:0015171">
    <property type="term" value="F:amino acid transmembrane transporter activity"/>
    <property type="evidence" value="ECO:0007669"/>
    <property type="project" value="TreeGrafter"/>
</dbReference>
<dbReference type="AlphaFoldDB" id="A0A069JEK4"/>
<evidence type="ECO:0000313" key="7">
    <source>
        <dbReference type="EMBL" id="MDE8648719.1"/>
    </source>
</evidence>
<evidence type="ECO:0000256" key="1">
    <source>
        <dbReference type="ARBA" id="ARBA00004651"/>
    </source>
</evidence>
<feature type="transmembrane region" description="Helical" evidence="6">
    <location>
        <begin position="6"/>
        <end position="28"/>
    </location>
</feature>
<evidence type="ECO:0000256" key="6">
    <source>
        <dbReference type="SAM" id="Phobius"/>
    </source>
</evidence>
<sequence>MSVGQWLAFGSLLSIVLFTPGPDFVLILRHSLADRRTGAVVAAGVISGLFVHTAAASLGLSALVATRPQLLSALTYAGAAYLTWLGISAIRSAFKARASDEGIPAAKEPIAVTTAFRYGFLSNLLNPKALLFFLGLLPQFIEPGEGAGLRTLMLAGATVVAAALWWAIVVVLAAGAGKKLRRPGVGKRIDVVTGVLLVGLGAFFGVA</sequence>
<evidence type="ECO:0000256" key="2">
    <source>
        <dbReference type="ARBA" id="ARBA00022475"/>
    </source>
</evidence>
<dbReference type="GO" id="GO:0005886">
    <property type="term" value="C:plasma membrane"/>
    <property type="evidence" value="ECO:0007669"/>
    <property type="project" value="UniProtKB-SubCell"/>
</dbReference>
<dbReference type="GeneID" id="57486114"/>
<dbReference type="PANTHER" id="PTHR30086">
    <property type="entry name" value="ARGININE EXPORTER PROTEIN ARGO"/>
    <property type="match status" value="1"/>
</dbReference>
<evidence type="ECO:0000256" key="4">
    <source>
        <dbReference type="ARBA" id="ARBA00022989"/>
    </source>
</evidence>
<evidence type="ECO:0000313" key="9">
    <source>
        <dbReference type="Proteomes" id="UP000230886"/>
    </source>
</evidence>